<keyword evidence="5" id="KW-0552">Olfaction</keyword>
<evidence type="ECO:0000256" key="13">
    <source>
        <dbReference type="SAM" id="Phobius"/>
    </source>
</evidence>
<dbReference type="EMBL" id="CM004480">
    <property type="protein sequence ID" value="OCT68950.1"/>
    <property type="molecule type" value="Genomic_DNA"/>
</dbReference>
<keyword evidence="10" id="KW-0675">Receptor</keyword>
<evidence type="ECO:0000256" key="4">
    <source>
        <dbReference type="ARBA" id="ARBA00022692"/>
    </source>
</evidence>
<evidence type="ECO:0000256" key="12">
    <source>
        <dbReference type="ARBA" id="ARBA00023224"/>
    </source>
</evidence>
<evidence type="ECO:0000256" key="9">
    <source>
        <dbReference type="ARBA" id="ARBA00023157"/>
    </source>
</evidence>
<evidence type="ECO:0000256" key="5">
    <source>
        <dbReference type="ARBA" id="ARBA00022725"/>
    </source>
</evidence>
<evidence type="ECO:0000256" key="6">
    <source>
        <dbReference type="ARBA" id="ARBA00022989"/>
    </source>
</evidence>
<evidence type="ECO:0000259" key="14">
    <source>
        <dbReference type="PROSITE" id="PS50262"/>
    </source>
</evidence>
<dbReference type="InterPro" id="IPR050939">
    <property type="entry name" value="Olfactory_GPCR1"/>
</dbReference>
<dbReference type="PANTHER" id="PTHR24242">
    <property type="entry name" value="G-PROTEIN COUPLED RECEPTOR"/>
    <property type="match status" value="1"/>
</dbReference>
<dbReference type="PRINTS" id="PR00245">
    <property type="entry name" value="OLFACTORYR"/>
</dbReference>
<keyword evidence="4 13" id="KW-0812">Transmembrane</keyword>
<gene>
    <name evidence="15" type="ORF">XELAEV_18040258mg</name>
</gene>
<keyword evidence="2" id="KW-1003">Cell membrane</keyword>
<feature type="transmembrane region" description="Helical" evidence="13">
    <location>
        <begin position="193"/>
        <end position="219"/>
    </location>
</feature>
<feature type="transmembrane region" description="Helical" evidence="13">
    <location>
        <begin position="140"/>
        <end position="162"/>
    </location>
</feature>
<evidence type="ECO:0000256" key="1">
    <source>
        <dbReference type="ARBA" id="ARBA00004651"/>
    </source>
</evidence>
<evidence type="ECO:0000313" key="15">
    <source>
        <dbReference type="EMBL" id="OCT68950.1"/>
    </source>
</evidence>
<evidence type="ECO:0000256" key="2">
    <source>
        <dbReference type="ARBA" id="ARBA00022475"/>
    </source>
</evidence>
<dbReference type="FunFam" id="1.20.1070.10:FF:000010">
    <property type="entry name" value="Olfactory receptor"/>
    <property type="match status" value="1"/>
</dbReference>
<comment type="subcellular location">
    <subcellularLocation>
        <location evidence="1">Cell membrane</location>
        <topology evidence="1">Multi-pass membrane protein</topology>
    </subcellularLocation>
</comment>
<dbReference type="AlphaFoldDB" id="A0A974C958"/>
<feature type="transmembrane region" description="Helical" evidence="13">
    <location>
        <begin position="60"/>
        <end position="78"/>
    </location>
</feature>
<evidence type="ECO:0000256" key="8">
    <source>
        <dbReference type="ARBA" id="ARBA00023136"/>
    </source>
</evidence>
<dbReference type="InterPro" id="IPR000276">
    <property type="entry name" value="GPCR_Rhodpsn"/>
</dbReference>
<reference evidence="16" key="1">
    <citation type="journal article" date="2016" name="Nature">
        <title>Genome evolution in the allotetraploid frog Xenopus laevis.</title>
        <authorList>
            <person name="Session A.M."/>
            <person name="Uno Y."/>
            <person name="Kwon T."/>
            <person name="Chapman J.A."/>
            <person name="Toyoda A."/>
            <person name="Takahashi S."/>
            <person name="Fukui A."/>
            <person name="Hikosaka A."/>
            <person name="Suzuki A."/>
            <person name="Kondo M."/>
            <person name="van Heeringen S.J."/>
            <person name="Quigley I."/>
            <person name="Heinz S."/>
            <person name="Ogino H."/>
            <person name="Ochi H."/>
            <person name="Hellsten U."/>
            <person name="Lyons J.B."/>
            <person name="Simakov O."/>
            <person name="Putnam N."/>
            <person name="Stites J."/>
            <person name="Kuroki Y."/>
            <person name="Tanaka T."/>
            <person name="Michiue T."/>
            <person name="Watanabe M."/>
            <person name="Bogdanovic O."/>
            <person name="Lister R."/>
            <person name="Georgiou G."/>
            <person name="Paranjpe S.S."/>
            <person name="van Kruijsbergen I."/>
            <person name="Shu S."/>
            <person name="Carlson J."/>
            <person name="Kinoshita T."/>
            <person name="Ohta Y."/>
            <person name="Mawaribuchi S."/>
            <person name="Jenkins J."/>
            <person name="Grimwood J."/>
            <person name="Schmutz J."/>
            <person name="Mitros T."/>
            <person name="Mozaffari S.V."/>
            <person name="Suzuki Y."/>
            <person name="Haramoto Y."/>
            <person name="Yamamoto T.S."/>
            <person name="Takagi C."/>
            <person name="Heald R."/>
            <person name="Miller K."/>
            <person name="Haudenschild C."/>
            <person name="Kitzman J."/>
            <person name="Nakayama T."/>
            <person name="Izutsu Y."/>
            <person name="Robert J."/>
            <person name="Fortriede J."/>
            <person name="Burns K."/>
            <person name="Lotay V."/>
            <person name="Karimi K."/>
            <person name="Yasuoka Y."/>
            <person name="Dichmann D.S."/>
            <person name="Flajnik M.F."/>
            <person name="Houston D.W."/>
            <person name="Shendure J."/>
            <person name="DuPasquier L."/>
            <person name="Vize P.D."/>
            <person name="Zorn A.M."/>
            <person name="Ito M."/>
            <person name="Marcotte E.M."/>
            <person name="Wallingford J.B."/>
            <person name="Ito Y."/>
            <person name="Asashima M."/>
            <person name="Ueno N."/>
            <person name="Matsuda Y."/>
            <person name="Veenstra G.J."/>
            <person name="Fujiyama A."/>
            <person name="Harland R.M."/>
            <person name="Taira M."/>
            <person name="Rokhsar D.S."/>
        </authorList>
    </citation>
    <scope>NUCLEOTIDE SEQUENCE [LARGE SCALE GENOMIC DNA]</scope>
    <source>
        <strain evidence="16">J</strain>
    </source>
</reference>
<proteinExistence type="predicted"/>
<dbReference type="InterPro" id="IPR017452">
    <property type="entry name" value="GPCR_Rhodpsn_7TM"/>
</dbReference>
<dbReference type="GO" id="GO:0004930">
    <property type="term" value="F:G protein-coupled receptor activity"/>
    <property type="evidence" value="ECO:0007669"/>
    <property type="project" value="UniProtKB-KW"/>
</dbReference>
<feature type="transmembrane region" description="Helical" evidence="13">
    <location>
        <begin position="25"/>
        <end position="48"/>
    </location>
</feature>
<dbReference type="GO" id="GO:0004984">
    <property type="term" value="F:olfactory receptor activity"/>
    <property type="evidence" value="ECO:0007669"/>
    <property type="project" value="InterPro"/>
</dbReference>
<dbReference type="PRINTS" id="PR00237">
    <property type="entry name" value="GPCRRHODOPSN"/>
</dbReference>
<feature type="transmembrane region" description="Helical" evidence="13">
    <location>
        <begin position="272"/>
        <end position="289"/>
    </location>
</feature>
<name>A0A974C958_XENLA</name>
<feature type="transmembrane region" description="Helical" evidence="13">
    <location>
        <begin position="240"/>
        <end position="260"/>
    </location>
</feature>
<keyword evidence="6 13" id="KW-1133">Transmembrane helix</keyword>
<dbReference type="CDD" id="cd13954">
    <property type="entry name" value="7tmA_OR"/>
    <property type="match status" value="1"/>
</dbReference>
<keyword evidence="8 13" id="KW-0472">Membrane</keyword>
<dbReference type="SUPFAM" id="SSF81321">
    <property type="entry name" value="Family A G protein-coupled receptor-like"/>
    <property type="match status" value="1"/>
</dbReference>
<dbReference type="Proteomes" id="UP000694892">
    <property type="component" value="Chromosome 8L"/>
</dbReference>
<evidence type="ECO:0000256" key="10">
    <source>
        <dbReference type="ARBA" id="ARBA00023170"/>
    </source>
</evidence>
<organism evidence="15 16">
    <name type="scientific">Xenopus laevis</name>
    <name type="common">African clawed frog</name>
    <dbReference type="NCBI Taxonomy" id="8355"/>
    <lineage>
        <taxon>Eukaryota</taxon>
        <taxon>Metazoa</taxon>
        <taxon>Chordata</taxon>
        <taxon>Craniata</taxon>
        <taxon>Vertebrata</taxon>
        <taxon>Euteleostomi</taxon>
        <taxon>Amphibia</taxon>
        <taxon>Batrachia</taxon>
        <taxon>Anura</taxon>
        <taxon>Pipoidea</taxon>
        <taxon>Pipidae</taxon>
        <taxon>Xenopodinae</taxon>
        <taxon>Xenopus</taxon>
        <taxon>Xenopus</taxon>
    </lineage>
</organism>
<dbReference type="Pfam" id="PF13853">
    <property type="entry name" value="7tm_4"/>
    <property type="match status" value="1"/>
</dbReference>
<evidence type="ECO:0000313" key="16">
    <source>
        <dbReference type="Proteomes" id="UP000694892"/>
    </source>
</evidence>
<keyword evidence="11" id="KW-0325">Glycoprotein</keyword>
<accession>A0A974C958</accession>
<evidence type="ECO:0000256" key="3">
    <source>
        <dbReference type="ARBA" id="ARBA00022606"/>
    </source>
</evidence>
<keyword evidence="3" id="KW-0716">Sensory transduction</keyword>
<keyword evidence="7" id="KW-0297">G-protein coupled receptor</keyword>
<sequence length="324" mass="36891">MAEINRTLGSYFVLSAFSDFHQLQILFFIIFQLAYMICITANIIIIILVNIKPSLNTPMYFFISTLSALEIMFSSSIVPKLLDNLISCNKTISFIDCFIQLFISDTLGATECFLLAVMAFDRDLAINNPIHYSTIMNMKFCITLAILPWIMGAAIVFIPTVFTANMEFCGLFEINHFYCDLVPLQILACSDKFIVNIVTSLTAIFATIFPFLIIMGFYIHIIHTILKIKGVKGKQKAFSTCSSHLIVASLFYITAIVVYIGNKGGNYDKFISLSYTVLTPLFNPFIYALRNKEILFFSIVYMYIEVINWLRWTLICKVSSFLRP</sequence>
<keyword evidence="9" id="KW-1015">Disulfide bond</keyword>
<feature type="domain" description="G-protein coupled receptors family 1 profile" evidence="14">
    <location>
        <begin position="41"/>
        <end position="287"/>
    </location>
</feature>
<dbReference type="PANTHER" id="PTHR24242:SF403">
    <property type="entry name" value="OLFACTORY RECEPTOR 5V1-LIKE"/>
    <property type="match status" value="1"/>
</dbReference>
<dbReference type="GO" id="GO:0005886">
    <property type="term" value="C:plasma membrane"/>
    <property type="evidence" value="ECO:0007669"/>
    <property type="project" value="UniProtKB-SubCell"/>
</dbReference>
<evidence type="ECO:0000256" key="7">
    <source>
        <dbReference type="ARBA" id="ARBA00023040"/>
    </source>
</evidence>
<protein>
    <recommendedName>
        <fullName evidence="14">G-protein coupled receptors family 1 profile domain-containing protein</fullName>
    </recommendedName>
</protein>
<dbReference type="OMA" id="AYTICIF"/>
<keyword evidence="12" id="KW-0807">Transducer</keyword>
<evidence type="ECO:0000256" key="11">
    <source>
        <dbReference type="ARBA" id="ARBA00023180"/>
    </source>
</evidence>
<dbReference type="InterPro" id="IPR000725">
    <property type="entry name" value="Olfact_rcpt"/>
</dbReference>
<feature type="transmembrane region" description="Helical" evidence="13">
    <location>
        <begin position="294"/>
        <end position="314"/>
    </location>
</feature>
<dbReference type="Gene3D" id="1.20.1070.10">
    <property type="entry name" value="Rhodopsin 7-helix transmembrane proteins"/>
    <property type="match status" value="1"/>
</dbReference>
<dbReference type="PROSITE" id="PS50262">
    <property type="entry name" value="G_PROTEIN_RECEP_F1_2"/>
    <property type="match status" value="1"/>
</dbReference>
<feature type="transmembrane region" description="Helical" evidence="13">
    <location>
        <begin position="98"/>
        <end position="120"/>
    </location>
</feature>